<evidence type="ECO:0000313" key="1">
    <source>
        <dbReference type="EMBL" id="EEG31919.1"/>
    </source>
</evidence>
<protein>
    <submittedName>
        <fullName evidence="1">Uncharacterized protein</fullName>
    </submittedName>
</protein>
<dbReference type="AlphaFoldDB" id="C0E988"/>
<dbReference type="Proteomes" id="UP000003340">
    <property type="component" value="Unassembled WGS sequence"/>
</dbReference>
<proteinExistence type="predicted"/>
<keyword evidence="2" id="KW-1185">Reference proteome</keyword>
<accession>C0E988</accession>
<name>C0E988_9FIRM</name>
<dbReference type="EMBL" id="ACEC01000019">
    <property type="protein sequence ID" value="EEG31919.1"/>
    <property type="molecule type" value="Genomic_DNA"/>
</dbReference>
<gene>
    <name evidence="1" type="ORF">CLOSTMETH_00387</name>
</gene>
<dbReference type="eggNOG" id="COG4123">
    <property type="taxonomic scope" value="Bacteria"/>
</dbReference>
<comment type="caution">
    <text evidence="1">The sequence shown here is derived from an EMBL/GenBank/DDBJ whole genome shotgun (WGS) entry which is preliminary data.</text>
</comment>
<evidence type="ECO:0000313" key="2">
    <source>
        <dbReference type="Proteomes" id="UP000003340"/>
    </source>
</evidence>
<dbReference type="STRING" id="537013.CLOSTMETH_00387"/>
<reference evidence="1 2" key="1">
    <citation type="submission" date="2009-01" db="EMBL/GenBank/DDBJ databases">
        <authorList>
            <person name="Fulton L."/>
            <person name="Clifton S."/>
            <person name="Fulton B."/>
            <person name="Xu J."/>
            <person name="Minx P."/>
            <person name="Pepin K.H."/>
            <person name="Johnson M."/>
            <person name="Bhonagiri V."/>
            <person name="Nash W.E."/>
            <person name="Mardis E.R."/>
            <person name="Wilson R.K."/>
        </authorList>
    </citation>
    <scope>NUCLEOTIDE SEQUENCE [LARGE SCALE GENOMIC DNA]</scope>
    <source>
        <strain evidence="1 2">DSM 5476</strain>
    </source>
</reference>
<reference evidence="1 2" key="2">
    <citation type="submission" date="2009-02" db="EMBL/GenBank/DDBJ databases">
        <title>Draft genome sequence of Clostridium methylpentosum (DSM 5476).</title>
        <authorList>
            <person name="Sudarsanam P."/>
            <person name="Ley R."/>
            <person name="Guruge J."/>
            <person name="Turnbaugh P.J."/>
            <person name="Mahowald M."/>
            <person name="Liep D."/>
            <person name="Gordon J."/>
        </authorList>
    </citation>
    <scope>NUCLEOTIDE SEQUENCE [LARGE SCALE GENOMIC DNA]</scope>
    <source>
        <strain evidence="1 2">DSM 5476</strain>
    </source>
</reference>
<organism evidence="1 2">
    <name type="scientific">[Clostridium] methylpentosum DSM 5476</name>
    <dbReference type="NCBI Taxonomy" id="537013"/>
    <lineage>
        <taxon>Bacteria</taxon>
        <taxon>Bacillati</taxon>
        <taxon>Bacillota</taxon>
        <taxon>Clostridia</taxon>
        <taxon>Eubacteriales</taxon>
        <taxon>Oscillospiraceae</taxon>
        <taxon>Oscillospiraceae incertae sedis</taxon>
    </lineage>
</organism>
<dbReference type="HOGENOM" id="CLU_2804880_0_0_9"/>
<sequence length="67" mass="7844">MHSAGIEPKRLRMVAKQYDTAPWLFLVEGKRGSKPFLQVLPTLAVYDGEEFSQEMQKIYGWREERAE</sequence>